<dbReference type="RefSeq" id="WP_087679307.1">
    <property type="nucleotide sequence ID" value="NZ_FUWV01000015.1"/>
</dbReference>
<dbReference type="Proteomes" id="UP000196365">
    <property type="component" value="Unassembled WGS sequence"/>
</dbReference>
<evidence type="ECO:0000313" key="1">
    <source>
        <dbReference type="EMBL" id="SJZ87218.1"/>
    </source>
</evidence>
<organism evidence="1 2">
    <name type="scientific">Garciella nitratireducens DSM 15102</name>
    <dbReference type="NCBI Taxonomy" id="1121911"/>
    <lineage>
        <taxon>Bacteria</taxon>
        <taxon>Bacillati</taxon>
        <taxon>Bacillota</taxon>
        <taxon>Clostridia</taxon>
        <taxon>Eubacteriales</taxon>
        <taxon>Eubacteriaceae</taxon>
        <taxon>Garciella</taxon>
    </lineage>
</organism>
<gene>
    <name evidence="1" type="ORF">SAMN02745973_01949</name>
</gene>
<reference evidence="1 2" key="1">
    <citation type="submission" date="2017-02" db="EMBL/GenBank/DDBJ databases">
        <authorList>
            <person name="Peterson S.W."/>
        </authorList>
    </citation>
    <scope>NUCLEOTIDE SEQUENCE [LARGE SCALE GENOMIC DNA]</scope>
    <source>
        <strain evidence="1 2">DSM 15102</strain>
    </source>
</reference>
<evidence type="ECO:0000313" key="2">
    <source>
        <dbReference type="Proteomes" id="UP000196365"/>
    </source>
</evidence>
<dbReference type="Pfam" id="PF10764">
    <property type="entry name" value="Gin"/>
    <property type="match status" value="1"/>
</dbReference>
<dbReference type="OrthoDB" id="2886653at2"/>
<proteinExistence type="predicted"/>
<keyword evidence="2" id="KW-1185">Reference proteome</keyword>
<dbReference type="InterPro" id="IPR019700">
    <property type="entry name" value="Sigma-G_inhibitor_Gin"/>
</dbReference>
<dbReference type="EMBL" id="FUWV01000015">
    <property type="protein sequence ID" value="SJZ87218.1"/>
    <property type="molecule type" value="Genomic_DNA"/>
</dbReference>
<protein>
    <submittedName>
        <fullName evidence="1">Inhibitor of sigma-G Gin</fullName>
    </submittedName>
</protein>
<dbReference type="AlphaFoldDB" id="A0A1T4P8I7"/>
<sequence length="64" mass="7699">MKKIRVCSFCGNMRIHGISILEQWMCAECEEKLLHMDLEDPSYEENKEKIKDIWKTHYVLTKKP</sequence>
<name>A0A1T4P8I7_9FIRM</name>
<accession>A0A1T4P8I7</accession>